<dbReference type="Proteomes" id="UP000289193">
    <property type="component" value="Unassembled WGS sequence"/>
</dbReference>
<evidence type="ECO:0000313" key="4">
    <source>
        <dbReference type="Proteomes" id="UP000289193"/>
    </source>
</evidence>
<dbReference type="Proteomes" id="UP000253850">
    <property type="component" value="Chromosome"/>
</dbReference>
<reference evidence="2 4" key="1">
    <citation type="submission" date="2017-10" db="EMBL/GenBank/DDBJ databases">
        <title>Genomics of the genus Arcobacter.</title>
        <authorList>
            <person name="Perez-Cataluna A."/>
            <person name="Figueras M.J."/>
        </authorList>
    </citation>
    <scope>NUCLEOTIDE SEQUENCE [LARGE SCALE GENOMIC DNA]</scope>
    <source>
        <strain evidence="2 4">CECT 7835</strain>
    </source>
</reference>
<dbReference type="EMBL" id="CP031217">
    <property type="protein sequence ID" value="AXH12012.1"/>
    <property type="molecule type" value="Genomic_DNA"/>
</dbReference>
<reference evidence="1 3" key="2">
    <citation type="submission" date="2018-07" db="EMBL/GenBank/DDBJ databases">
        <title>Complete genome of the Arcobacter bivalviorum type strain LMG 26154.</title>
        <authorList>
            <person name="Miller W.G."/>
            <person name="Yee E."/>
            <person name="Bono J.L."/>
        </authorList>
    </citation>
    <scope>NUCLEOTIDE SEQUENCE [LARGE SCALE GENOMIC DNA]</scope>
    <source>
        <strain evidence="1 3">LMG 26154</strain>
    </source>
</reference>
<protein>
    <submittedName>
        <fullName evidence="2">Uncharacterized protein</fullName>
    </submittedName>
</protein>
<proteinExistence type="predicted"/>
<dbReference type="AlphaFoldDB" id="A0AAX2ACU0"/>
<sequence length="102" mass="12600">MYFYYISGSNTFALKEDIKQLKPERKDFINWWKFNKDFKSWSLEVPNNIYTKKFDLKIETFCKENDLKLEILEFTEPLTKAINDFKTEEEFFSYMHKKNNKR</sequence>
<evidence type="ECO:0000313" key="3">
    <source>
        <dbReference type="Proteomes" id="UP000253850"/>
    </source>
</evidence>
<gene>
    <name evidence="1" type="ORF">ABIV_1007</name>
    <name evidence="2" type="ORF">CRV05_01805</name>
</gene>
<dbReference type="RefSeq" id="WP_114838862.1">
    <property type="nucleotide sequence ID" value="NZ_CP031217.1"/>
</dbReference>
<name>A0AAX2ACU0_9BACT</name>
<keyword evidence="4" id="KW-1185">Reference proteome</keyword>
<dbReference type="EMBL" id="PDKM01000001">
    <property type="protein sequence ID" value="RXK11128.1"/>
    <property type="molecule type" value="Genomic_DNA"/>
</dbReference>
<evidence type="ECO:0000313" key="2">
    <source>
        <dbReference type="EMBL" id="RXK11128.1"/>
    </source>
</evidence>
<dbReference type="KEGG" id="hbv:ABIV_1007"/>
<evidence type="ECO:0000313" key="1">
    <source>
        <dbReference type="EMBL" id="AXH12012.1"/>
    </source>
</evidence>
<accession>A0AAX2ACU0</accession>
<organism evidence="2 4">
    <name type="scientific">Halarcobacter bivalviorum</name>
    <dbReference type="NCBI Taxonomy" id="663364"/>
    <lineage>
        <taxon>Bacteria</taxon>
        <taxon>Pseudomonadati</taxon>
        <taxon>Campylobacterota</taxon>
        <taxon>Epsilonproteobacteria</taxon>
        <taxon>Campylobacterales</taxon>
        <taxon>Arcobacteraceae</taxon>
        <taxon>Halarcobacter</taxon>
    </lineage>
</organism>